<dbReference type="RefSeq" id="WP_353892418.1">
    <property type="nucleotide sequence ID" value="NZ_CP159485.1"/>
</dbReference>
<organism evidence="1">
    <name type="scientific">Proteinivorax hydrogeniformans</name>
    <dbReference type="NCBI Taxonomy" id="1826727"/>
    <lineage>
        <taxon>Bacteria</taxon>
        <taxon>Bacillati</taxon>
        <taxon>Bacillota</taxon>
        <taxon>Clostridia</taxon>
        <taxon>Eubacteriales</taxon>
        <taxon>Proteinivoracaceae</taxon>
        <taxon>Proteinivorax</taxon>
    </lineage>
</organism>
<accession>A0AAU8HQX2</accession>
<name>A0AAU8HQX2_9FIRM</name>
<proteinExistence type="predicted"/>
<reference evidence="1" key="2">
    <citation type="submission" date="2024-06" db="EMBL/GenBank/DDBJ databases">
        <authorList>
            <person name="Petrova K.O."/>
            <person name="Toshchakov S.V."/>
            <person name="Boltjanskaja Y.V."/>
            <person name="Kevbrin V.V."/>
        </authorList>
    </citation>
    <scope>NUCLEOTIDE SEQUENCE</scope>
    <source>
        <strain evidence="1">Z-710</strain>
    </source>
</reference>
<dbReference type="EMBL" id="CP159485">
    <property type="protein sequence ID" value="XCI27841.1"/>
    <property type="molecule type" value="Genomic_DNA"/>
</dbReference>
<evidence type="ECO:0000313" key="1">
    <source>
        <dbReference type="EMBL" id="XCI27841.1"/>
    </source>
</evidence>
<protein>
    <recommendedName>
        <fullName evidence="2">SAF domain-containing protein</fullName>
    </recommendedName>
</protein>
<reference evidence="1" key="1">
    <citation type="journal article" date="2018" name="Antonie Van Leeuwenhoek">
        <title>Proteinivorax hydrogeniformans sp. nov., an anaerobic, haloalkaliphilic bacterium fermenting proteinaceous compounds with high hydrogen production.</title>
        <authorList>
            <person name="Boltyanskaya Y."/>
            <person name="Detkova E."/>
            <person name="Pimenov N."/>
            <person name="Kevbrin V."/>
        </authorList>
    </citation>
    <scope>NUCLEOTIDE SEQUENCE</scope>
    <source>
        <strain evidence="1">Z-710</strain>
    </source>
</reference>
<gene>
    <name evidence="1" type="ORF">PRVXH_001765</name>
</gene>
<evidence type="ECO:0008006" key="2">
    <source>
        <dbReference type="Google" id="ProtNLM"/>
    </source>
</evidence>
<dbReference type="AlphaFoldDB" id="A0AAU8HQX2"/>
<sequence length="162" mass="18235">MNKNFLCLVLGVVLICGIAGVFTMTLFNNKGTINVIDYDITTNLEPGKVIQLEDPKTLEKMGAHPFEIEDIVQLDNNYAQKLEGELDIIDTLILRVLLENEIVFENRVKELKKSGQDGLFCFPFVINSQKEPNMIIEVQMEETAGNEYQSRGFAIVAPPVEK</sequence>